<evidence type="ECO:0000259" key="2">
    <source>
        <dbReference type="Pfam" id="PF00857"/>
    </source>
</evidence>
<dbReference type="InterPro" id="IPR050272">
    <property type="entry name" value="Isochorismatase-like_hydrls"/>
</dbReference>
<organism evidence="3 4">
    <name type="scientific">Chitinophaga terrae</name>
    <name type="common">ex Kim and Jung 2007</name>
    <dbReference type="NCBI Taxonomy" id="408074"/>
    <lineage>
        <taxon>Bacteria</taxon>
        <taxon>Pseudomonadati</taxon>
        <taxon>Bacteroidota</taxon>
        <taxon>Chitinophagia</taxon>
        <taxon>Chitinophagales</taxon>
        <taxon>Chitinophagaceae</taxon>
        <taxon>Chitinophaga</taxon>
    </lineage>
</organism>
<dbReference type="SUPFAM" id="SSF52499">
    <property type="entry name" value="Isochorismatase-like hydrolases"/>
    <property type="match status" value="1"/>
</dbReference>
<dbReference type="Proteomes" id="UP000199656">
    <property type="component" value="Unassembled WGS sequence"/>
</dbReference>
<keyword evidence="4" id="KW-1185">Reference proteome</keyword>
<proteinExistence type="predicted"/>
<dbReference type="Gene3D" id="3.40.50.850">
    <property type="entry name" value="Isochorismatase-like"/>
    <property type="match status" value="1"/>
</dbReference>
<name>A0A1H4AWH7_9BACT</name>
<dbReference type="PANTHER" id="PTHR43540">
    <property type="entry name" value="PEROXYUREIDOACRYLATE/UREIDOACRYLATE AMIDOHYDROLASE-RELATED"/>
    <property type="match status" value="1"/>
</dbReference>
<evidence type="ECO:0000313" key="3">
    <source>
        <dbReference type="EMBL" id="SEA40220.1"/>
    </source>
</evidence>
<protein>
    <submittedName>
        <fullName evidence="3">Nicotinamidase-related amidase</fullName>
    </submittedName>
</protein>
<keyword evidence="1" id="KW-0378">Hydrolase</keyword>
<sequence>MVQQKTDTALLVMDMQEVLINSLPGSEQLVSNVAKAIKHARETGIPVIYGVVAFREGFPEVSPEHKAFSQIKTRMQGISPEAMMKIAPALAPEGNEVVVVKKRYSTFTGSDLEVILRSQGIRHLVLSGVITSGVVLATLLEAADKDYRITVLSDGCKDRDDNVHQVLMDSVFARLATITACEDWSR</sequence>
<evidence type="ECO:0000313" key="4">
    <source>
        <dbReference type="Proteomes" id="UP000199656"/>
    </source>
</evidence>
<dbReference type="AlphaFoldDB" id="A0A1H4AWH7"/>
<dbReference type="InterPro" id="IPR036380">
    <property type="entry name" value="Isochorismatase-like_sf"/>
</dbReference>
<reference evidence="4" key="1">
    <citation type="submission" date="2016-10" db="EMBL/GenBank/DDBJ databases">
        <authorList>
            <person name="Varghese N."/>
            <person name="Submissions S."/>
        </authorList>
    </citation>
    <scope>NUCLEOTIDE SEQUENCE [LARGE SCALE GENOMIC DNA]</scope>
    <source>
        <strain evidence="4">DSM 23920</strain>
    </source>
</reference>
<feature type="domain" description="Isochorismatase-like" evidence="2">
    <location>
        <begin position="8"/>
        <end position="182"/>
    </location>
</feature>
<dbReference type="CDD" id="cd00431">
    <property type="entry name" value="cysteine_hydrolases"/>
    <property type="match status" value="1"/>
</dbReference>
<dbReference type="PANTHER" id="PTHR43540:SF1">
    <property type="entry name" value="ISOCHORISMATASE HYDROLASE"/>
    <property type="match status" value="1"/>
</dbReference>
<accession>A0A1H4AWH7</accession>
<dbReference type="OrthoDB" id="9785724at2"/>
<evidence type="ECO:0000256" key="1">
    <source>
        <dbReference type="ARBA" id="ARBA00022801"/>
    </source>
</evidence>
<dbReference type="Pfam" id="PF00857">
    <property type="entry name" value="Isochorismatase"/>
    <property type="match status" value="1"/>
</dbReference>
<dbReference type="STRING" id="408074.SAMN05660909_01807"/>
<dbReference type="RefSeq" id="WP_089760804.1">
    <property type="nucleotide sequence ID" value="NZ_BKAT01000009.1"/>
</dbReference>
<gene>
    <name evidence="3" type="ORF">SAMN05660909_01807</name>
</gene>
<dbReference type="InterPro" id="IPR000868">
    <property type="entry name" value="Isochorismatase-like_dom"/>
</dbReference>
<dbReference type="GO" id="GO:0016787">
    <property type="term" value="F:hydrolase activity"/>
    <property type="evidence" value="ECO:0007669"/>
    <property type="project" value="UniProtKB-KW"/>
</dbReference>
<dbReference type="EMBL" id="FNRL01000006">
    <property type="protein sequence ID" value="SEA40220.1"/>
    <property type="molecule type" value="Genomic_DNA"/>
</dbReference>